<dbReference type="AlphaFoldDB" id="A0A091TCV8"/>
<gene>
    <name evidence="7" type="ORF">N335_12748</name>
</gene>
<sequence length="414" mass="46730">RKVTLIMVGLDNAGKTATVRGIQGESPEDVAPTVGFSKIDLKQGRFEVTIFDLGGGKRIRNIWRNYYAESYGVIFVVDSSDIARMEETKQAMIEVLNSPKISGKPVLVLANKQDREGALSEADVIESLSLEKLVNEHKCLCQIEPCSAVMGCGKKIDKSIKKGLYWLLHIIAKDFDALNERIQRDTTEQKAYEEQKKLERAERVRRIREERYSLCLANVTSQEANLENKSYPEPGNSENPFQPISAVISENEKQIEKEKKRQRLETEKATIVLKSQTEQEQMDAQHLPSSSSQNTNYSRLETCNSTTTQLLQPEEENEQQALECLDPDNTKKKNKKPKLKRGHRVEPINAEDAVPKNPTPSPVLPPVGWGTPKLNRLQKLEPLGETHHADFYGKPLPPLTIRQRPNSDTHDVIA</sequence>
<dbReference type="GO" id="GO:1905515">
    <property type="term" value="P:non-motile cilium assembly"/>
    <property type="evidence" value="ECO:0007669"/>
    <property type="project" value="TreeGrafter"/>
</dbReference>
<keyword evidence="2 3" id="KW-0342">GTP-binding</keyword>
<feature type="compositionally biased region" description="Basic residues" evidence="6">
    <location>
        <begin position="332"/>
        <end position="343"/>
    </location>
</feature>
<dbReference type="PhylomeDB" id="A0A091TCV8"/>
<dbReference type="InterPro" id="IPR006689">
    <property type="entry name" value="Small_GTPase_ARF/SAR"/>
</dbReference>
<feature type="compositionally biased region" description="Basic and acidic residues" evidence="6">
    <location>
        <begin position="405"/>
        <end position="414"/>
    </location>
</feature>
<evidence type="ECO:0000313" key="7">
    <source>
        <dbReference type="EMBL" id="KFQ71575.1"/>
    </source>
</evidence>
<feature type="binding site" evidence="4">
    <location>
        <position position="33"/>
    </location>
    <ligand>
        <name>Mg(2+)</name>
        <dbReference type="ChEBI" id="CHEBI:18420"/>
    </ligand>
</feature>
<evidence type="ECO:0000256" key="2">
    <source>
        <dbReference type="ARBA" id="ARBA00023134"/>
    </source>
</evidence>
<feature type="region of interest" description="Disordered" evidence="6">
    <location>
        <begin position="273"/>
        <end position="298"/>
    </location>
</feature>
<feature type="compositionally biased region" description="Basic and acidic residues" evidence="6">
    <location>
        <begin position="378"/>
        <end position="391"/>
    </location>
</feature>
<evidence type="ECO:0000256" key="5">
    <source>
        <dbReference type="SAM" id="Coils"/>
    </source>
</evidence>
<dbReference type="GO" id="GO:0060170">
    <property type="term" value="C:ciliary membrane"/>
    <property type="evidence" value="ECO:0007669"/>
    <property type="project" value="TreeGrafter"/>
</dbReference>
<feature type="compositionally biased region" description="Polar residues" evidence="6">
    <location>
        <begin position="287"/>
        <end position="298"/>
    </location>
</feature>
<keyword evidence="8" id="KW-1185">Reference proteome</keyword>
<feature type="binding site" evidence="3">
    <location>
        <begin position="9"/>
        <end position="16"/>
    </location>
    <ligand>
        <name>GTP</name>
        <dbReference type="ChEBI" id="CHEBI:37565"/>
    </ligand>
</feature>
<dbReference type="GO" id="GO:0097500">
    <property type="term" value="P:receptor localization to non-motile cilium"/>
    <property type="evidence" value="ECO:0007669"/>
    <property type="project" value="TreeGrafter"/>
</dbReference>
<reference evidence="7 8" key="1">
    <citation type="submission" date="2014-04" db="EMBL/GenBank/DDBJ databases">
        <title>Genome evolution of avian class.</title>
        <authorList>
            <person name="Zhang G."/>
            <person name="Li C."/>
        </authorList>
    </citation>
    <scope>NUCLEOTIDE SEQUENCE [LARGE SCALE GENOMIC DNA]</scope>
    <source>
        <strain evidence="7">BGI_N335</strain>
    </source>
</reference>
<accession>A0A091TCV8</accession>
<feature type="non-terminal residue" evidence="7">
    <location>
        <position position="414"/>
    </location>
</feature>
<evidence type="ECO:0000313" key="8">
    <source>
        <dbReference type="Proteomes" id="UP000053638"/>
    </source>
</evidence>
<protein>
    <submittedName>
        <fullName evidence="7">ADP-ribosylation factor-like 13B</fullName>
    </submittedName>
</protein>
<dbReference type="InterPro" id="IPR051995">
    <property type="entry name" value="Ciliary_GTPase"/>
</dbReference>
<dbReference type="GO" id="GO:0097730">
    <property type="term" value="C:non-motile cilium"/>
    <property type="evidence" value="ECO:0007669"/>
    <property type="project" value="TreeGrafter"/>
</dbReference>
<feature type="non-terminal residue" evidence="7">
    <location>
        <position position="1"/>
    </location>
</feature>
<name>A0A091TCV8_PHALP</name>
<dbReference type="PANTHER" id="PTHR46090">
    <property type="entry name" value="ADP-RIBOSYLATION FACTOR-LIKE PROTEIN 13B"/>
    <property type="match status" value="1"/>
</dbReference>
<dbReference type="GO" id="GO:0005525">
    <property type="term" value="F:GTP binding"/>
    <property type="evidence" value="ECO:0007669"/>
    <property type="project" value="UniProtKB-KW"/>
</dbReference>
<dbReference type="GO" id="GO:0031514">
    <property type="term" value="C:motile cilium"/>
    <property type="evidence" value="ECO:0007669"/>
    <property type="project" value="TreeGrafter"/>
</dbReference>
<dbReference type="InterPro" id="IPR005225">
    <property type="entry name" value="Small_GTP-bd"/>
</dbReference>
<dbReference type="InterPro" id="IPR027417">
    <property type="entry name" value="P-loop_NTPase"/>
</dbReference>
<dbReference type="GO" id="GO:0003924">
    <property type="term" value="F:GTPase activity"/>
    <property type="evidence" value="ECO:0007669"/>
    <property type="project" value="InterPro"/>
</dbReference>
<feature type="coiled-coil region" evidence="5">
    <location>
        <begin position="175"/>
        <end position="204"/>
    </location>
</feature>
<dbReference type="CDD" id="cd04161">
    <property type="entry name" value="Arl2l1_Arl13_like"/>
    <property type="match status" value="1"/>
</dbReference>
<dbReference type="SMART" id="SM00178">
    <property type="entry name" value="SAR"/>
    <property type="match status" value="1"/>
</dbReference>
<keyword evidence="4" id="KW-0479">Metal-binding</keyword>
<dbReference type="Pfam" id="PF00025">
    <property type="entry name" value="Arf"/>
    <property type="match status" value="1"/>
</dbReference>
<proteinExistence type="predicted"/>
<keyword evidence="1 3" id="KW-0547">Nucleotide-binding</keyword>
<organism evidence="7 8">
    <name type="scientific">Phaethon lepturus</name>
    <name type="common">White-tailed tropicbird</name>
    <dbReference type="NCBI Taxonomy" id="97097"/>
    <lineage>
        <taxon>Eukaryota</taxon>
        <taxon>Metazoa</taxon>
        <taxon>Chordata</taxon>
        <taxon>Craniata</taxon>
        <taxon>Vertebrata</taxon>
        <taxon>Euteleostomi</taxon>
        <taxon>Archelosauria</taxon>
        <taxon>Archosauria</taxon>
        <taxon>Dinosauria</taxon>
        <taxon>Saurischia</taxon>
        <taxon>Theropoda</taxon>
        <taxon>Coelurosauria</taxon>
        <taxon>Aves</taxon>
        <taxon>Neognathae</taxon>
        <taxon>Neoaves</taxon>
        <taxon>Phaethontimorphae</taxon>
        <taxon>Phaethontiformes</taxon>
        <taxon>Phaethontidae</taxon>
        <taxon>Phaethon</taxon>
    </lineage>
</organism>
<dbReference type="Gene3D" id="3.40.50.300">
    <property type="entry name" value="P-loop containing nucleotide triphosphate hydrolases"/>
    <property type="match status" value="1"/>
</dbReference>
<dbReference type="Proteomes" id="UP000053638">
    <property type="component" value="Unassembled WGS sequence"/>
</dbReference>
<dbReference type="PROSITE" id="PS51417">
    <property type="entry name" value="ARF"/>
    <property type="match status" value="1"/>
</dbReference>
<feature type="region of interest" description="Disordered" evidence="6">
    <location>
        <begin position="312"/>
        <end position="414"/>
    </location>
</feature>
<dbReference type="PANTHER" id="PTHR46090:SF3">
    <property type="entry name" value="ADP-RIBOSYLATION FACTOR-LIKE PROTEIN 13B"/>
    <property type="match status" value="1"/>
</dbReference>
<feature type="binding site" evidence="4">
    <location>
        <position position="16"/>
    </location>
    <ligand>
        <name>Mg(2+)</name>
        <dbReference type="ChEBI" id="CHEBI:18420"/>
    </ligand>
</feature>
<dbReference type="SUPFAM" id="SSF52540">
    <property type="entry name" value="P-loop containing nucleoside triphosphate hydrolases"/>
    <property type="match status" value="1"/>
</dbReference>
<dbReference type="FunFam" id="3.40.50.300:FF:000415">
    <property type="entry name" value="ADP-ribosylation factor-like GTPase 13B"/>
    <property type="match status" value="1"/>
</dbReference>
<dbReference type="PRINTS" id="PR00328">
    <property type="entry name" value="SAR1GTPBP"/>
</dbReference>
<evidence type="ECO:0000256" key="1">
    <source>
        <dbReference type="ARBA" id="ARBA00022741"/>
    </source>
</evidence>
<feature type="binding site" evidence="3">
    <location>
        <begin position="111"/>
        <end position="114"/>
    </location>
    <ligand>
        <name>GTP</name>
        <dbReference type="ChEBI" id="CHEBI:37565"/>
    </ligand>
</feature>
<keyword evidence="4" id="KW-0460">Magnesium</keyword>
<dbReference type="GO" id="GO:0046872">
    <property type="term" value="F:metal ion binding"/>
    <property type="evidence" value="ECO:0007669"/>
    <property type="project" value="UniProtKB-KW"/>
</dbReference>
<evidence type="ECO:0000256" key="4">
    <source>
        <dbReference type="PIRSR" id="PIRSR606689-2"/>
    </source>
</evidence>
<dbReference type="SMART" id="SM00177">
    <property type="entry name" value="ARF"/>
    <property type="match status" value="1"/>
</dbReference>
<keyword evidence="5" id="KW-0175">Coiled coil</keyword>
<evidence type="ECO:0000256" key="6">
    <source>
        <dbReference type="SAM" id="MobiDB-lite"/>
    </source>
</evidence>
<dbReference type="NCBIfam" id="TIGR00231">
    <property type="entry name" value="small_GTP"/>
    <property type="match status" value="1"/>
</dbReference>
<evidence type="ECO:0000256" key="3">
    <source>
        <dbReference type="PIRSR" id="PIRSR606689-1"/>
    </source>
</evidence>
<feature type="binding site" evidence="3">
    <location>
        <position position="55"/>
    </location>
    <ligand>
        <name>GTP</name>
        <dbReference type="ChEBI" id="CHEBI:37565"/>
    </ligand>
</feature>
<dbReference type="EMBL" id="KK445721">
    <property type="protein sequence ID" value="KFQ71575.1"/>
    <property type="molecule type" value="Genomic_DNA"/>
</dbReference>